<dbReference type="PANTHER" id="PTHR42698:SF1">
    <property type="entry name" value="GTPASE ERA, MITOCHONDRIAL"/>
    <property type="match status" value="1"/>
</dbReference>
<sequence>MKSAAKKTERADEHTEQSGDAVIEGKDNVPETPGERTVTFQAIQPGDADPRLPQPAGTSDTAAPDQEISGKDDTSAPEQEPTGKDDTAAPGQEPTGKDDTAASDREPVPNPFLRTGDAETGDVEAAGTGAAAAAATGTSSTGATPTDEAATNATTSDADTGHADTGHAESGDVSTDHVETGDAEIRDADTAGTETSAAVTGKPDSGQAETGAPEDDSPAADDFSSDQSDSTPVQAEVSAGTRDIWPVKEDLPSHREDVFPDRKDVSSVAEDVSARAQDIWSVKEDVPSDGEDLSSDRQDASPTPGDVPAGVQDIWSVKEDVPSDGEDVSPDRQDVSSVAGDVSAPVQDIWSVREDVPAGPRDVSSVPGDVSAGVQDIWSVKENVPAGGQDVSAGGQDVSDGSDDGPGELPDVSPAPAGVPLDLFQETKRPRDIEARSVWEPAGPVHQTGDAVPPNDAVPAKDSAASDDSGTPDDADSGSSHAPERVREVPLPKPVSRVLTAALSGLRDSVTGLRLGLDVPGVDEARKAQAEILAQIEDYVIPRVHMSTAPALIVVVGSTGAGKSTLVNTLAAAKVSATGVRRPTTGTPVLACHPDDREWFAKGDVLGGMTRVDRAGSDGGLDRLVLASTERLPQGVALLDTPDIDSVVESHHEVAHRMLDAADLWVFVTTATRYADAPAWNLLRLAKERGARLAIVLSRVPVKSREVIDKHFARMLQEYGLGDIERFVINESKVTAGRLPDEDVAELRMWLTELSVDEQRRTQAVQATLDGVLDSFRSRIPALARHLEAQVAFRAELRTDVDASYMSALAEIDEATTDGSLLRGEVLARWQDFAGSGDLMKTLHLRRPGRVATKTSQQAPVRLRAFKAALRSGLESVIVSAGQRAAEEVVARWRQRDGVGDRLTSGQGLGRPSDEFVRRVSRTIGAWQEHVVALIRSGGVTKRSVAKLLAFDEESLALVFMVGLLGYGSSDVATSSGTGTLPERLLRGLLGAESLRSIGMKARSDLRARISVLFDEETLRYVQVLDEAGIPDEAAAKRLYQATYNLEVAR</sequence>
<feature type="compositionally biased region" description="Low complexity" evidence="1">
    <location>
        <begin position="220"/>
        <end position="232"/>
    </location>
</feature>
<feature type="compositionally biased region" description="Low complexity" evidence="1">
    <location>
        <begin position="125"/>
        <end position="158"/>
    </location>
</feature>
<name>A0ABP7IRX9_9ACTN</name>
<protein>
    <recommendedName>
        <fullName evidence="2">AAA+ ATPase domain-containing protein</fullName>
    </recommendedName>
</protein>
<evidence type="ECO:0000313" key="3">
    <source>
        <dbReference type="EMBL" id="GAA3825462.1"/>
    </source>
</evidence>
<evidence type="ECO:0000313" key="4">
    <source>
        <dbReference type="Proteomes" id="UP001500888"/>
    </source>
</evidence>
<comment type="caution">
    <text evidence="3">The sequence shown here is derived from an EMBL/GenBank/DDBJ whole genome shotgun (WGS) entry which is preliminary data.</text>
</comment>
<dbReference type="InterPro" id="IPR005662">
    <property type="entry name" value="GTPase_Era-like"/>
</dbReference>
<keyword evidence="4" id="KW-1185">Reference proteome</keyword>
<feature type="compositionally biased region" description="Basic and acidic residues" evidence="1">
    <location>
        <begin position="245"/>
        <end position="265"/>
    </location>
</feature>
<feature type="compositionally biased region" description="Low complexity" evidence="1">
    <location>
        <begin position="390"/>
        <end position="399"/>
    </location>
</feature>
<proteinExistence type="predicted"/>
<feature type="compositionally biased region" description="Basic and acidic residues" evidence="1">
    <location>
        <begin position="425"/>
        <end position="437"/>
    </location>
</feature>
<dbReference type="Pfam" id="PF00350">
    <property type="entry name" value="Dynamin_N"/>
    <property type="match status" value="1"/>
</dbReference>
<feature type="domain" description="AAA+ ATPase" evidence="2">
    <location>
        <begin position="549"/>
        <end position="793"/>
    </location>
</feature>
<dbReference type="Proteomes" id="UP001500888">
    <property type="component" value="Unassembled WGS sequence"/>
</dbReference>
<feature type="region of interest" description="Disordered" evidence="1">
    <location>
        <begin position="1"/>
        <end position="493"/>
    </location>
</feature>
<dbReference type="InterPro" id="IPR003593">
    <property type="entry name" value="AAA+_ATPase"/>
</dbReference>
<dbReference type="InterPro" id="IPR027417">
    <property type="entry name" value="P-loop_NTPase"/>
</dbReference>
<dbReference type="InterPro" id="IPR045063">
    <property type="entry name" value="Dynamin_N"/>
</dbReference>
<dbReference type="SMART" id="SM00382">
    <property type="entry name" value="AAA"/>
    <property type="match status" value="1"/>
</dbReference>
<reference evidence="4" key="1">
    <citation type="journal article" date="2019" name="Int. J. Syst. Evol. Microbiol.">
        <title>The Global Catalogue of Microorganisms (GCM) 10K type strain sequencing project: providing services to taxonomists for standard genome sequencing and annotation.</title>
        <authorList>
            <consortium name="The Broad Institute Genomics Platform"/>
            <consortium name="The Broad Institute Genome Sequencing Center for Infectious Disease"/>
            <person name="Wu L."/>
            <person name="Ma J."/>
        </authorList>
    </citation>
    <scope>NUCLEOTIDE SEQUENCE [LARGE SCALE GENOMIC DNA]</scope>
    <source>
        <strain evidence="4">JCM 16908</strain>
    </source>
</reference>
<accession>A0ABP7IRX9</accession>
<dbReference type="EMBL" id="BAAAZR010000020">
    <property type="protein sequence ID" value="GAA3825462.1"/>
    <property type="molecule type" value="Genomic_DNA"/>
</dbReference>
<feature type="compositionally biased region" description="Basic and acidic residues" evidence="1">
    <location>
        <begin position="1"/>
        <end position="29"/>
    </location>
</feature>
<dbReference type="SUPFAM" id="SSF52540">
    <property type="entry name" value="P-loop containing nucleoside triphosphate hydrolases"/>
    <property type="match status" value="1"/>
</dbReference>
<gene>
    <name evidence="3" type="ORF">GCM10022226_52720</name>
</gene>
<feature type="compositionally biased region" description="Basic and acidic residues" evidence="1">
    <location>
        <begin position="159"/>
        <end position="189"/>
    </location>
</feature>
<dbReference type="Gene3D" id="3.40.50.300">
    <property type="entry name" value="P-loop containing nucleotide triphosphate hydrolases"/>
    <property type="match status" value="1"/>
</dbReference>
<evidence type="ECO:0000259" key="2">
    <source>
        <dbReference type="SMART" id="SM00382"/>
    </source>
</evidence>
<evidence type="ECO:0000256" key="1">
    <source>
        <dbReference type="SAM" id="MobiDB-lite"/>
    </source>
</evidence>
<dbReference type="PANTHER" id="PTHR42698">
    <property type="entry name" value="GTPASE ERA"/>
    <property type="match status" value="1"/>
</dbReference>
<feature type="compositionally biased region" description="Basic and acidic residues" evidence="1">
    <location>
        <begin position="95"/>
        <end position="107"/>
    </location>
</feature>
<organism evidence="3 4">
    <name type="scientific">Sphaerisporangium flaviroseum</name>
    <dbReference type="NCBI Taxonomy" id="509199"/>
    <lineage>
        <taxon>Bacteria</taxon>
        <taxon>Bacillati</taxon>
        <taxon>Actinomycetota</taxon>
        <taxon>Actinomycetes</taxon>
        <taxon>Streptosporangiales</taxon>
        <taxon>Streptosporangiaceae</taxon>
        <taxon>Sphaerisporangium</taxon>
    </lineage>
</organism>